<evidence type="ECO:0000313" key="1">
    <source>
        <dbReference type="EMBL" id="TZG27727.1"/>
    </source>
</evidence>
<protein>
    <submittedName>
        <fullName evidence="1">Uncharacterized protein</fullName>
    </submittedName>
</protein>
<accession>A0A5D9C8U5</accession>
<dbReference type="AlphaFoldDB" id="A0A5D9C8U5"/>
<dbReference type="EMBL" id="VTOU01000002">
    <property type="protein sequence ID" value="TZG27727.1"/>
    <property type="molecule type" value="Genomic_DNA"/>
</dbReference>
<gene>
    <name evidence="1" type="ORF">FYJ91_09165</name>
</gene>
<comment type="caution">
    <text evidence="1">The sequence shown here is derived from an EMBL/GenBank/DDBJ whole genome shotgun (WGS) entry which is preliminary data.</text>
</comment>
<keyword evidence="2" id="KW-1185">Reference proteome</keyword>
<reference evidence="1 2" key="1">
    <citation type="submission" date="2019-08" db="EMBL/GenBank/DDBJ databases">
        <authorList>
            <person name="Wang G."/>
            <person name="Xu Z."/>
        </authorList>
    </citation>
    <scope>NUCLEOTIDE SEQUENCE [LARGE SCALE GENOMIC DNA]</scope>
    <source>
        <strain evidence="1 2">ZX</strain>
    </source>
</reference>
<proteinExistence type="predicted"/>
<sequence>MHASVPTALMMALALGACSRPASTNEARGDNLAQAEDGNIAANEAEPTIGGDGSDIVLSSLTPAEVGSAKLQGELGCSFTATGGDILLIAKGNVGSKDPAFGIVKVGDYVEQVATPGGYDAMINGATFGGKGKTIRIALTGPAIGSGESPPRPASLTYDRTDGAQRSFAGQWTCGP</sequence>
<dbReference type="Proteomes" id="UP000322077">
    <property type="component" value="Unassembled WGS sequence"/>
</dbReference>
<name>A0A5D9C8U5_9SPHN</name>
<dbReference type="RefSeq" id="WP_149521939.1">
    <property type="nucleotide sequence ID" value="NZ_VTOU01000002.1"/>
</dbReference>
<evidence type="ECO:0000313" key="2">
    <source>
        <dbReference type="Proteomes" id="UP000322077"/>
    </source>
</evidence>
<organism evidence="1 2">
    <name type="scientific">Sphingomonas montanisoli</name>
    <dbReference type="NCBI Taxonomy" id="2606412"/>
    <lineage>
        <taxon>Bacteria</taxon>
        <taxon>Pseudomonadati</taxon>
        <taxon>Pseudomonadota</taxon>
        <taxon>Alphaproteobacteria</taxon>
        <taxon>Sphingomonadales</taxon>
        <taxon>Sphingomonadaceae</taxon>
        <taxon>Sphingomonas</taxon>
    </lineage>
</organism>